<evidence type="ECO:0000259" key="6">
    <source>
        <dbReference type="Pfam" id="PF01979"/>
    </source>
</evidence>
<name>F8AZL0_9ACTN</name>
<gene>
    <name evidence="8" type="ordered locus">FsymDg_1194</name>
</gene>
<dbReference type="Gene3D" id="2.30.40.10">
    <property type="entry name" value="Urease, subunit C, domain 1"/>
    <property type="match status" value="1"/>
</dbReference>
<keyword evidence="3 8" id="KW-0378">Hydrolase</keyword>
<dbReference type="Gene3D" id="3.20.20.140">
    <property type="entry name" value="Metal-dependent hydrolases"/>
    <property type="match status" value="2"/>
</dbReference>
<accession>F8AZL0</accession>
<dbReference type="InterPro" id="IPR032466">
    <property type="entry name" value="Metal_Hydrolase"/>
</dbReference>
<dbReference type="InterPro" id="IPR006680">
    <property type="entry name" value="Amidohydro-rel"/>
</dbReference>
<protein>
    <recommendedName>
        <fullName evidence="2">adenine deaminase</fullName>
        <ecNumber evidence="2">3.5.4.2</ecNumber>
    </recommendedName>
</protein>
<feature type="domain" description="Adenine deaminase C-terminal" evidence="7">
    <location>
        <begin position="436"/>
        <end position="575"/>
    </location>
</feature>
<evidence type="ECO:0000313" key="8">
    <source>
        <dbReference type="EMBL" id="AEH08688.1"/>
    </source>
</evidence>
<organism evidence="8 9">
    <name type="scientific">Candidatus Protofrankia datiscae</name>
    <dbReference type="NCBI Taxonomy" id="2716812"/>
    <lineage>
        <taxon>Bacteria</taxon>
        <taxon>Bacillati</taxon>
        <taxon>Actinomycetota</taxon>
        <taxon>Actinomycetes</taxon>
        <taxon>Frankiales</taxon>
        <taxon>Frankiaceae</taxon>
        <taxon>Protofrankia</taxon>
    </lineage>
</organism>
<comment type="catalytic activity">
    <reaction evidence="4">
        <text>adenine + H2O + H(+) = hypoxanthine + NH4(+)</text>
        <dbReference type="Rhea" id="RHEA:23688"/>
        <dbReference type="ChEBI" id="CHEBI:15377"/>
        <dbReference type="ChEBI" id="CHEBI:15378"/>
        <dbReference type="ChEBI" id="CHEBI:16708"/>
        <dbReference type="ChEBI" id="CHEBI:17368"/>
        <dbReference type="ChEBI" id="CHEBI:28938"/>
        <dbReference type="EC" id="3.5.4.2"/>
    </reaction>
</comment>
<sequence length="584" mass="59940">MTTERDRQQGWSARGPEPVTCLPERPSAEHGHRPRRAAVPGAAALAPSAAELQRLRRVADGQEEADLIVHGGTLVVVHTGELQRRDLLIVGRFIAAVTQPGALGARRALDASGRYLLPAYVDERIRVEQTLLTPGELARVVVPRGTVTLLADTSGLTGLYGPRGGQLVTATRTPARLLETLPVTSAVPPMPTGRMTMVPRQPGSLPASAGGTSLDVTGMAGRLPVGPEPAGLAEAGPVPGPVSGSVSAPGPMSGSGPASASAGPPVGRTADDGTWEALLDAAGGRTVIDLAVHGHLDRDVRRAVAAGMAPMTAVRMATLAPARRHGLEHLLGSLTPARLADIQIVSEIAGFQPPEVVLSGGRLAAERGRPLFDNLDVVPAWARERLSLPAGLHSGSFTVPAASVGPAGRGVNAVEVFLAQSDFPGVESVAVRPVAVDGATGRVEADPKHDLLKVALVTCRVHRDRPAGIRVGLIRGIGLRQGTIGMTTSVAPGDLAIIGVGDHDMMTAARALEGMGGGFVVVDRGWVLAACPLPVAGVMSDAPWDAVHDQLDGVNAAAAALGCTLAAPFLTLASLGQRLCHPLS</sequence>
<dbReference type="SUPFAM" id="SSF51556">
    <property type="entry name" value="Metallo-dependent hydrolases"/>
    <property type="match status" value="1"/>
</dbReference>
<feature type="region of interest" description="Disordered" evidence="5">
    <location>
        <begin position="225"/>
        <end position="271"/>
    </location>
</feature>
<dbReference type="EMBL" id="CP002801">
    <property type="protein sequence ID" value="AEH08688.1"/>
    <property type="molecule type" value="Genomic_DNA"/>
</dbReference>
<reference evidence="8 9" key="1">
    <citation type="submission" date="2011-05" db="EMBL/GenBank/DDBJ databases">
        <title>Complete sequence of chromosome of Frankia symbiont of Datisca glomerata.</title>
        <authorList>
            <consortium name="US DOE Joint Genome Institute"/>
            <person name="Lucas S."/>
            <person name="Han J."/>
            <person name="Lapidus A."/>
            <person name="Cheng J.-F."/>
            <person name="Goodwin L."/>
            <person name="Pitluck S."/>
            <person name="Peters L."/>
            <person name="Mikhailova N."/>
            <person name="Chertkov O."/>
            <person name="Teshima H."/>
            <person name="Han C."/>
            <person name="Tapia R."/>
            <person name="Land M."/>
            <person name="Hauser L."/>
            <person name="Kyrpides N."/>
            <person name="Ivanova N."/>
            <person name="Pagani I."/>
            <person name="Berry A."/>
            <person name="Pawlowski K."/>
            <person name="Persson T."/>
            <person name="Vanden Heuvel B."/>
            <person name="Benson D."/>
            <person name="Woyke T."/>
        </authorList>
    </citation>
    <scope>NUCLEOTIDE SEQUENCE [LARGE SCALE GENOMIC DNA]</scope>
    <source>
        <strain evidence="9">4085684</strain>
    </source>
</reference>
<dbReference type="EC" id="3.5.4.2" evidence="2"/>
<evidence type="ECO:0000256" key="3">
    <source>
        <dbReference type="ARBA" id="ARBA00022801"/>
    </source>
</evidence>
<dbReference type="InterPro" id="IPR011059">
    <property type="entry name" value="Metal-dep_hydrolase_composite"/>
</dbReference>
<feature type="domain" description="Amidohydrolase-related" evidence="6">
    <location>
        <begin position="299"/>
        <end position="357"/>
    </location>
</feature>
<keyword evidence="9" id="KW-1185">Reference proteome</keyword>
<dbReference type="KEGG" id="fsy:FsymDg_1194"/>
<dbReference type="SUPFAM" id="SSF51338">
    <property type="entry name" value="Composite domain of metallo-dependent hydrolases"/>
    <property type="match status" value="1"/>
</dbReference>
<feature type="region of interest" description="Disordered" evidence="5">
    <location>
        <begin position="1"/>
        <end position="39"/>
    </location>
</feature>
<evidence type="ECO:0000256" key="4">
    <source>
        <dbReference type="ARBA" id="ARBA00047720"/>
    </source>
</evidence>
<dbReference type="PANTHER" id="PTHR11113:SF2">
    <property type="entry name" value="ADENINE DEAMINASE"/>
    <property type="match status" value="1"/>
</dbReference>
<dbReference type="Pfam" id="PF01979">
    <property type="entry name" value="Amidohydro_1"/>
    <property type="match status" value="1"/>
</dbReference>
<evidence type="ECO:0000256" key="2">
    <source>
        <dbReference type="ARBA" id="ARBA00012782"/>
    </source>
</evidence>
<dbReference type="InterPro" id="IPR026912">
    <property type="entry name" value="Adenine_deam_C"/>
</dbReference>
<dbReference type="STRING" id="656024.FsymDg_1194"/>
<evidence type="ECO:0000256" key="1">
    <source>
        <dbReference type="ARBA" id="ARBA00006773"/>
    </source>
</evidence>
<dbReference type="Proteomes" id="UP000001549">
    <property type="component" value="Chromosome"/>
</dbReference>
<dbReference type="Pfam" id="PF13382">
    <property type="entry name" value="Adenine_deam_C"/>
    <property type="match status" value="1"/>
</dbReference>
<dbReference type="HOGENOM" id="CLU_027935_0_0_11"/>
<dbReference type="GO" id="GO:0000034">
    <property type="term" value="F:adenine deaminase activity"/>
    <property type="evidence" value="ECO:0007669"/>
    <property type="project" value="UniProtKB-EC"/>
</dbReference>
<evidence type="ECO:0000256" key="5">
    <source>
        <dbReference type="SAM" id="MobiDB-lite"/>
    </source>
</evidence>
<comment type="similarity">
    <text evidence="1">Belongs to the metallo-dependent hydrolases superfamily. Adenine deaminase family.</text>
</comment>
<dbReference type="RefSeq" id="WP_013872665.1">
    <property type="nucleotide sequence ID" value="NC_015656.1"/>
</dbReference>
<dbReference type="eggNOG" id="COG1001">
    <property type="taxonomic scope" value="Bacteria"/>
</dbReference>
<dbReference type="AlphaFoldDB" id="F8AZL0"/>
<feature type="compositionally biased region" description="Low complexity" evidence="5">
    <location>
        <begin position="235"/>
        <end position="267"/>
    </location>
</feature>
<evidence type="ECO:0000259" key="7">
    <source>
        <dbReference type="Pfam" id="PF13382"/>
    </source>
</evidence>
<dbReference type="PANTHER" id="PTHR11113">
    <property type="entry name" value="N-ACETYLGLUCOSAMINE-6-PHOSPHATE DEACETYLASE"/>
    <property type="match status" value="1"/>
</dbReference>
<evidence type="ECO:0000313" key="9">
    <source>
        <dbReference type="Proteomes" id="UP000001549"/>
    </source>
</evidence>
<proteinExistence type="inferred from homology"/>